<dbReference type="EMBL" id="KZ678144">
    <property type="protein sequence ID" value="PSN61393.1"/>
    <property type="molecule type" value="Genomic_DNA"/>
</dbReference>
<dbReference type="PRINTS" id="PR00463">
    <property type="entry name" value="EP450I"/>
</dbReference>
<dbReference type="GO" id="GO:0020037">
    <property type="term" value="F:heme binding"/>
    <property type="evidence" value="ECO:0007669"/>
    <property type="project" value="InterPro"/>
</dbReference>
<keyword evidence="4" id="KW-1185">Reference proteome</keyword>
<evidence type="ECO:0000256" key="2">
    <source>
        <dbReference type="PIRSR" id="PIRSR602401-1"/>
    </source>
</evidence>
<dbReference type="InterPro" id="IPR050121">
    <property type="entry name" value="Cytochrome_P450_monoxygenase"/>
</dbReference>
<dbReference type="PRINTS" id="PR00385">
    <property type="entry name" value="P450"/>
</dbReference>
<dbReference type="InterPro" id="IPR002401">
    <property type="entry name" value="Cyt_P450_E_grp-I"/>
</dbReference>
<evidence type="ECO:0000313" key="3">
    <source>
        <dbReference type="EMBL" id="PSN61393.1"/>
    </source>
</evidence>
<dbReference type="AlphaFoldDB" id="A0A2T2N7J9"/>
<organism evidence="3 4">
    <name type="scientific">Corynespora cassiicola Philippines</name>
    <dbReference type="NCBI Taxonomy" id="1448308"/>
    <lineage>
        <taxon>Eukaryota</taxon>
        <taxon>Fungi</taxon>
        <taxon>Dikarya</taxon>
        <taxon>Ascomycota</taxon>
        <taxon>Pezizomycotina</taxon>
        <taxon>Dothideomycetes</taxon>
        <taxon>Pleosporomycetidae</taxon>
        <taxon>Pleosporales</taxon>
        <taxon>Corynesporascaceae</taxon>
        <taxon>Corynespora</taxon>
    </lineage>
</organism>
<gene>
    <name evidence="3" type="ORF">BS50DRAFT_639221</name>
</gene>
<dbReference type="Proteomes" id="UP000240883">
    <property type="component" value="Unassembled WGS sequence"/>
</dbReference>
<dbReference type="InterPro" id="IPR036396">
    <property type="entry name" value="Cyt_P450_sf"/>
</dbReference>
<proteinExistence type="inferred from homology"/>
<dbReference type="PANTHER" id="PTHR24305">
    <property type="entry name" value="CYTOCHROME P450"/>
    <property type="match status" value="1"/>
</dbReference>
<keyword evidence="2" id="KW-0479">Metal-binding</keyword>
<comment type="similarity">
    <text evidence="1">Belongs to the cytochrome P450 family.</text>
</comment>
<evidence type="ECO:0000256" key="1">
    <source>
        <dbReference type="ARBA" id="ARBA00010617"/>
    </source>
</evidence>
<dbReference type="PANTHER" id="PTHR24305:SF166">
    <property type="entry name" value="CYTOCHROME P450 12A4, MITOCHONDRIAL-RELATED"/>
    <property type="match status" value="1"/>
</dbReference>
<accession>A0A2T2N7J9</accession>
<dbReference type="Gene3D" id="1.10.630.10">
    <property type="entry name" value="Cytochrome P450"/>
    <property type="match status" value="1"/>
</dbReference>
<dbReference type="STRING" id="1448308.A0A2T2N7J9"/>
<name>A0A2T2N7J9_CORCC</name>
<sequence>MPSSVFLLALLSPPAFVLLKTLQNFYKNYQIAKQTGLPIIVSPCHPWGILWLAVLFVFRPWIQHSRWGRVLEPTWSWHDNDSLYEELGSSAYVLVSPTGNVIFTNDAGAINQALTKRKEFYKGSVYESMNLFGRNVDTVNGEEWSRHRRITAPCFNERVSGFVWDESLRQSHSMLTHWLSSPAGLVSNMVEDTRVVALHVLSAAGFGISHDFHGGNRNVAPGHTLSHRDALMGILNNLIASIVLGNMKWLSLFKPVWPKQWHAVDVSMKEFAKYLDELVDAEREAMKSAQGVTKPNLISTLIRTSDEAKAESVNSAVRLTDEEIKGNLFIFNLAGHDTTANTLSYAFALLAVYPEVQEWIIEEIDDVFGKLEGKAEYEKAFPKLKRVLAVMYETLRLYGQVPKLPREYTPNTELLLSHPTPSGEPRNILLPPNTAIVLDVHSSQVSARHFTDSKMWNPKRWIKSSPSIPASASLAQVLDGETFQYAEQGYAPWAGGPRICPGMKFAHVEFTAVLSSVLRAARVGPAVKGGPEKQVSEAAARDEVMKCVRDSHDDNATLTIRRPEDLWLKVQKR</sequence>
<dbReference type="Pfam" id="PF00067">
    <property type="entry name" value="p450"/>
    <property type="match status" value="1"/>
</dbReference>
<dbReference type="SUPFAM" id="SSF48264">
    <property type="entry name" value="Cytochrome P450"/>
    <property type="match status" value="1"/>
</dbReference>
<keyword evidence="2" id="KW-0349">Heme</keyword>
<dbReference type="GO" id="GO:0016705">
    <property type="term" value="F:oxidoreductase activity, acting on paired donors, with incorporation or reduction of molecular oxygen"/>
    <property type="evidence" value="ECO:0007669"/>
    <property type="project" value="InterPro"/>
</dbReference>
<comment type="cofactor">
    <cofactor evidence="2">
        <name>heme</name>
        <dbReference type="ChEBI" id="CHEBI:30413"/>
    </cofactor>
</comment>
<dbReference type="InterPro" id="IPR001128">
    <property type="entry name" value="Cyt_P450"/>
</dbReference>
<dbReference type="GO" id="GO:0004497">
    <property type="term" value="F:monooxygenase activity"/>
    <property type="evidence" value="ECO:0007669"/>
    <property type="project" value="InterPro"/>
</dbReference>
<protein>
    <submittedName>
        <fullName evidence="3">Cytochrome P450</fullName>
    </submittedName>
</protein>
<reference evidence="3 4" key="1">
    <citation type="journal article" date="2018" name="Front. Microbiol.">
        <title>Genome-Wide Analysis of Corynespora cassiicola Leaf Fall Disease Putative Effectors.</title>
        <authorList>
            <person name="Lopez D."/>
            <person name="Ribeiro S."/>
            <person name="Label P."/>
            <person name="Fumanal B."/>
            <person name="Venisse J.S."/>
            <person name="Kohler A."/>
            <person name="de Oliveira R.R."/>
            <person name="Labutti K."/>
            <person name="Lipzen A."/>
            <person name="Lail K."/>
            <person name="Bauer D."/>
            <person name="Ohm R.A."/>
            <person name="Barry K.W."/>
            <person name="Spatafora J."/>
            <person name="Grigoriev I.V."/>
            <person name="Martin F.M."/>
            <person name="Pujade-Renaud V."/>
        </authorList>
    </citation>
    <scope>NUCLEOTIDE SEQUENCE [LARGE SCALE GENOMIC DNA]</scope>
    <source>
        <strain evidence="3 4">Philippines</strain>
    </source>
</reference>
<dbReference type="OrthoDB" id="1470350at2759"/>
<evidence type="ECO:0000313" key="4">
    <source>
        <dbReference type="Proteomes" id="UP000240883"/>
    </source>
</evidence>
<dbReference type="GO" id="GO:0005506">
    <property type="term" value="F:iron ion binding"/>
    <property type="evidence" value="ECO:0007669"/>
    <property type="project" value="InterPro"/>
</dbReference>
<keyword evidence="2" id="KW-0408">Iron</keyword>
<feature type="binding site" description="axial binding residue" evidence="2">
    <location>
        <position position="500"/>
    </location>
    <ligand>
        <name>heme</name>
        <dbReference type="ChEBI" id="CHEBI:30413"/>
    </ligand>
    <ligandPart>
        <name>Fe</name>
        <dbReference type="ChEBI" id="CHEBI:18248"/>
    </ligandPart>
</feature>